<evidence type="ECO:0000313" key="3">
    <source>
        <dbReference type="Proteomes" id="UP000198847"/>
    </source>
</evidence>
<gene>
    <name evidence="2" type="ORF">SAMN04490178_10589</name>
</gene>
<organism evidence="2 3">
    <name type="scientific">Propionispora vibrioides</name>
    <dbReference type="NCBI Taxonomy" id="112903"/>
    <lineage>
        <taxon>Bacteria</taxon>
        <taxon>Bacillati</taxon>
        <taxon>Bacillota</taxon>
        <taxon>Negativicutes</taxon>
        <taxon>Selenomonadales</taxon>
        <taxon>Sporomusaceae</taxon>
        <taxon>Propionispora</taxon>
    </lineage>
</organism>
<dbReference type="OrthoDB" id="7061730at2"/>
<name>A0A1H8SIZ5_9FIRM</name>
<sequence>MCDDLVLFSGYAKLPIGITANEIYKVVGIVVLVKVATGEIVEADCTLATKLARRHIADSLVGYSLKDGVDELVHLIDRIYQGGAKKSLITTLRIIYDKYRSYTEEHHVQPAE</sequence>
<evidence type="ECO:0000259" key="1">
    <source>
        <dbReference type="Pfam" id="PF12986"/>
    </source>
</evidence>
<accession>A0A1H8SIZ5</accession>
<feature type="domain" description="DUF3870" evidence="1">
    <location>
        <begin position="9"/>
        <end position="100"/>
    </location>
</feature>
<dbReference type="Pfam" id="PF12986">
    <property type="entry name" value="DUF3870"/>
    <property type="match status" value="1"/>
</dbReference>
<dbReference type="InterPro" id="IPR024617">
    <property type="entry name" value="DUF3870"/>
</dbReference>
<dbReference type="STRING" id="112903.SAMN04490178_10589"/>
<keyword evidence="3" id="KW-1185">Reference proteome</keyword>
<reference evidence="2 3" key="1">
    <citation type="submission" date="2016-10" db="EMBL/GenBank/DDBJ databases">
        <authorList>
            <person name="de Groot N.N."/>
        </authorList>
    </citation>
    <scope>NUCLEOTIDE SEQUENCE [LARGE SCALE GENOMIC DNA]</scope>
    <source>
        <strain evidence="2 3">DSM 13305</strain>
    </source>
</reference>
<proteinExistence type="predicted"/>
<dbReference type="Proteomes" id="UP000198847">
    <property type="component" value="Unassembled WGS sequence"/>
</dbReference>
<dbReference type="AlphaFoldDB" id="A0A1H8SIZ5"/>
<dbReference type="EMBL" id="FODY01000005">
    <property type="protein sequence ID" value="SEO78720.1"/>
    <property type="molecule type" value="Genomic_DNA"/>
</dbReference>
<protein>
    <recommendedName>
        <fullName evidence="1">DUF3870 domain-containing protein</fullName>
    </recommendedName>
</protein>
<evidence type="ECO:0000313" key="2">
    <source>
        <dbReference type="EMBL" id="SEO78720.1"/>
    </source>
</evidence>